<dbReference type="InterPro" id="IPR011004">
    <property type="entry name" value="Trimer_LpxA-like_sf"/>
</dbReference>
<organism evidence="1">
    <name type="scientific">viral metagenome</name>
    <dbReference type="NCBI Taxonomy" id="1070528"/>
    <lineage>
        <taxon>unclassified sequences</taxon>
        <taxon>metagenomes</taxon>
        <taxon>organismal metagenomes</taxon>
    </lineage>
</organism>
<dbReference type="EMBL" id="MN739799">
    <property type="protein sequence ID" value="QHT26621.1"/>
    <property type="molecule type" value="Genomic_DNA"/>
</dbReference>
<protein>
    <submittedName>
        <fullName evidence="1">Uncharacterized protein</fullName>
    </submittedName>
</protein>
<sequence>MEENNCVNNYTYPDFDHYHYGNICWGYTKYGSYYKYNIDTLIDKILADTKIYETKNIHDESSEKPTVKLTECSYVKPTIKLVDNSKSRIIQIGKFHMKLRSRVKLVENLYIKPKVKLVENSYIKPRVKLVENSYIKPKVKLVENLYIKPKVKLVENSYIKPRVNLVENSYKKPRFEFVQ</sequence>
<dbReference type="Gene3D" id="2.160.10.10">
    <property type="entry name" value="Hexapeptide repeat proteins"/>
    <property type="match status" value="1"/>
</dbReference>
<proteinExistence type="predicted"/>
<accession>A0A6C0EDA8</accession>
<reference evidence="1" key="1">
    <citation type="journal article" date="2020" name="Nature">
        <title>Giant virus diversity and host interactions through global metagenomics.</title>
        <authorList>
            <person name="Schulz F."/>
            <person name="Roux S."/>
            <person name="Paez-Espino D."/>
            <person name="Jungbluth S."/>
            <person name="Walsh D.A."/>
            <person name="Denef V.J."/>
            <person name="McMahon K.D."/>
            <person name="Konstantinidis K.T."/>
            <person name="Eloe-Fadrosh E.A."/>
            <person name="Kyrpides N.C."/>
            <person name="Woyke T."/>
        </authorList>
    </citation>
    <scope>NUCLEOTIDE SEQUENCE</scope>
    <source>
        <strain evidence="1">GVMAG-M-3300023179-2</strain>
    </source>
</reference>
<name>A0A6C0EDA8_9ZZZZ</name>
<dbReference type="SUPFAM" id="SSF51161">
    <property type="entry name" value="Trimeric LpxA-like enzymes"/>
    <property type="match status" value="1"/>
</dbReference>
<evidence type="ECO:0000313" key="1">
    <source>
        <dbReference type="EMBL" id="QHT26621.1"/>
    </source>
</evidence>
<dbReference type="AlphaFoldDB" id="A0A6C0EDA8"/>